<dbReference type="OrthoDB" id="2313808at2"/>
<dbReference type="RefSeq" id="WP_071865533.1">
    <property type="nucleotide sequence ID" value="NZ_JBHLVQ010000016.1"/>
</dbReference>
<dbReference type="EMBL" id="JXKG01000022">
    <property type="protein sequence ID" value="OJG14225.1"/>
    <property type="molecule type" value="Genomic_DNA"/>
</dbReference>
<accession>A0A1L8R3C6</accession>
<comment type="caution">
    <text evidence="1">The sequence shown here is derived from an EMBL/GenBank/DDBJ whole genome shotgun (WGS) entry which is preliminary data.</text>
</comment>
<dbReference type="AlphaFoldDB" id="A0A1L8R3C6"/>
<sequence length="122" mass="14179">MRDLTDKEQQYCLEAFESMIRKLNKTIETMAAKGSKNLATPQNRRFACEVALSMLHHHWNKTGFTYSLSEVKDAQQILLRIRPSIQKQLPKFAENTPQHTIATRRLLSLDVVADYLQEFLTQ</sequence>
<protein>
    <submittedName>
        <fullName evidence="1">Uncharacterized protein</fullName>
    </submittedName>
</protein>
<evidence type="ECO:0000313" key="1">
    <source>
        <dbReference type="EMBL" id="OJG14225.1"/>
    </source>
</evidence>
<dbReference type="Proteomes" id="UP000182835">
    <property type="component" value="Unassembled WGS sequence"/>
</dbReference>
<name>A0A1L8R3C6_9ENTE</name>
<organism evidence="1 2">
    <name type="scientific">Enterococcus canintestini</name>
    <dbReference type="NCBI Taxonomy" id="317010"/>
    <lineage>
        <taxon>Bacteria</taxon>
        <taxon>Bacillati</taxon>
        <taxon>Bacillota</taxon>
        <taxon>Bacilli</taxon>
        <taxon>Lactobacillales</taxon>
        <taxon>Enterococcaceae</taxon>
        <taxon>Enterococcus</taxon>
    </lineage>
</organism>
<reference evidence="1 2" key="1">
    <citation type="submission" date="2014-12" db="EMBL/GenBank/DDBJ databases">
        <title>Draft genome sequences of 29 type strains of Enterococci.</title>
        <authorList>
            <person name="Zhong Z."/>
            <person name="Sun Z."/>
            <person name="Liu W."/>
            <person name="Zhang W."/>
            <person name="Zhang H."/>
        </authorList>
    </citation>
    <scope>NUCLEOTIDE SEQUENCE [LARGE SCALE GENOMIC DNA]</scope>
    <source>
        <strain evidence="1 2">DSM 21207</strain>
    </source>
</reference>
<proteinExistence type="predicted"/>
<gene>
    <name evidence="1" type="ORF">RU96_GL001307</name>
</gene>
<evidence type="ECO:0000313" key="2">
    <source>
        <dbReference type="Proteomes" id="UP000182835"/>
    </source>
</evidence>